<dbReference type="Gene3D" id="1.10.630.10">
    <property type="entry name" value="Cytochrome P450"/>
    <property type="match status" value="1"/>
</dbReference>
<dbReference type="GO" id="GO:0004497">
    <property type="term" value="F:monooxygenase activity"/>
    <property type="evidence" value="ECO:0007669"/>
    <property type="project" value="UniProtKB-KW"/>
</dbReference>
<keyword evidence="6" id="KW-0503">Monooxygenase</keyword>
<comment type="cofactor">
    <cofactor evidence="1">
        <name>heme</name>
        <dbReference type="ChEBI" id="CHEBI:30413"/>
    </cofactor>
</comment>
<evidence type="ECO:0000256" key="6">
    <source>
        <dbReference type="ARBA" id="ARBA00023033"/>
    </source>
</evidence>
<feature type="transmembrane region" description="Helical" evidence="7">
    <location>
        <begin position="36"/>
        <end position="55"/>
    </location>
</feature>
<dbReference type="Pfam" id="PF00067">
    <property type="entry name" value="p450"/>
    <property type="match status" value="1"/>
</dbReference>
<dbReference type="PANTHER" id="PTHR24305:SF187">
    <property type="entry name" value="P450, PUTATIVE (EUROFUNG)-RELATED"/>
    <property type="match status" value="1"/>
</dbReference>
<evidence type="ECO:0000256" key="3">
    <source>
        <dbReference type="ARBA" id="ARBA00022723"/>
    </source>
</evidence>
<dbReference type="Proteomes" id="UP000247810">
    <property type="component" value="Unassembled WGS sequence"/>
</dbReference>
<sequence>MDTLLALATGAVAGLAMHHGLFIHGEWHLQAPDLLLGHIAVFSILLSSTWLDISIVIPSSLIAGYLSALFSSITIYRLFFHPLHHFPGAVGARTTKLWHVWQARTSKNFLVLDNLHAKYGDFRDKALHGSRRREWNRGFTQKSLDQYLTKILTYITALDALIPHDADMQQISDTNNLFYWFGFDAMGDFVFNKSFDMLHRSEWHFVIVLLRRAMSILGPLSPIPWFVQIAFRLFPRVWLLGDWFRMMGWCKGQMRERIALPETKTTTPDVAHYLLASAKSQSSQFPQSWLTGDSILAIVAGSEPTASTLIGIFCELAKHPPHAEKICDEIRAAGVDVTDPRALARECPHLEAVIAEALRMYPALLTAGDRLTRGEMVLGGVVVPGGTTVVAPRFSEKIASIAPTNSFPSGGPNSPGW</sequence>
<keyword evidence="7" id="KW-0472">Membrane</keyword>
<keyword evidence="9" id="KW-1185">Reference proteome</keyword>
<dbReference type="InterPro" id="IPR050121">
    <property type="entry name" value="Cytochrome_P450_monoxygenase"/>
</dbReference>
<dbReference type="VEuPathDB" id="FungiDB:BO71DRAFT_488784"/>
<dbReference type="PANTHER" id="PTHR24305">
    <property type="entry name" value="CYTOCHROME P450"/>
    <property type="match status" value="1"/>
</dbReference>
<dbReference type="AlphaFoldDB" id="A0A319DK26"/>
<evidence type="ECO:0000256" key="4">
    <source>
        <dbReference type="ARBA" id="ARBA00023002"/>
    </source>
</evidence>
<evidence type="ECO:0000256" key="5">
    <source>
        <dbReference type="ARBA" id="ARBA00023004"/>
    </source>
</evidence>
<dbReference type="InterPro" id="IPR001128">
    <property type="entry name" value="Cyt_P450"/>
</dbReference>
<dbReference type="STRING" id="1448320.A0A319DK26"/>
<name>A0A319DK26_9EURO</name>
<protein>
    <submittedName>
        <fullName evidence="8">Cytochrome P450</fullName>
    </submittedName>
</protein>
<reference evidence="8 9" key="1">
    <citation type="submission" date="2018-02" db="EMBL/GenBank/DDBJ databases">
        <title>The genomes of Aspergillus section Nigri reveals drivers in fungal speciation.</title>
        <authorList>
            <consortium name="DOE Joint Genome Institute"/>
            <person name="Vesth T.C."/>
            <person name="Nybo J."/>
            <person name="Theobald S."/>
            <person name="Brandl J."/>
            <person name="Frisvad J.C."/>
            <person name="Nielsen K.F."/>
            <person name="Lyhne E.K."/>
            <person name="Kogle M.E."/>
            <person name="Kuo A."/>
            <person name="Riley R."/>
            <person name="Clum A."/>
            <person name="Nolan M."/>
            <person name="Lipzen A."/>
            <person name="Salamov A."/>
            <person name="Henrissat B."/>
            <person name="Wiebenga A."/>
            <person name="De vries R.P."/>
            <person name="Grigoriev I.V."/>
            <person name="Mortensen U.H."/>
            <person name="Andersen M.R."/>
            <person name="Baker S.E."/>
        </authorList>
    </citation>
    <scope>NUCLEOTIDE SEQUENCE [LARGE SCALE GENOMIC DNA]</scope>
    <source>
        <strain evidence="8 9">CBS 707.79</strain>
    </source>
</reference>
<dbReference type="InterPro" id="IPR036396">
    <property type="entry name" value="Cyt_P450_sf"/>
</dbReference>
<evidence type="ECO:0000256" key="1">
    <source>
        <dbReference type="ARBA" id="ARBA00001971"/>
    </source>
</evidence>
<keyword evidence="4" id="KW-0560">Oxidoreductase</keyword>
<evidence type="ECO:0000313" key="9">
    <source>
        <dbReference type="Proteomes" id="UP000247810"/>
    </source>
</evidence>
<keyword evidence="7" id="KW-0812">Transmembrane</keyword>
<proteinExistence type="inferred from homology"/>
<comment type="similarity">
    <text evidence="2">Belongs to the cytochrome P450 family.</text>
</comment>
<evidence type="ECO:0000256" key="7">
    <source>
        <dbReference type="SAM" id="Phobius"/>
    </source>
</evidence>
<dbReference type="GO" id="GO:0016705">
    <property type="term" value="F:oxidoreductase activity, acting on paired donors, with incorporation or reduction of molecular oxygen"/>
    <property type="evidence" value="ECO:0007669"/>
    <property type="project" value="InterPro"/>
</dbReference>
<evidence type="ECO:0000256" key="2">
    <source>
        <dbReference type="ARBA" id="ARBA00010617"/>
    </source>
</evidence>
<keyword evidence="5" id="KW-0408">Iron</keyword>
<organism evidence="8 9">
    <name type="scientific">Aspergillus ellipticus CBS 707.79</name>
    <dbReference type="NCBI Taxonomy" id="1448320"/>
    <lineage>
        <taxon>Eukaryota</taxon>
        <taxon>Fungi</taxon>
        <taxon>Dikarya</taxon>
        <taxon>Ascomycota</taxon>
        <taxon>Pezizomycotina</taxon>
        <taxon>Eurotiomycetes</taxon>
        <taxon>Eurotiomycetidae</taxon>
        <taxon>Eurotiales</taxon>
        <taxon>Aspergillaceae</taxon>
        <taxon>Aspergillus</taxon>
        <taxon>Aspergillus subgen. Circumdati</taxon>
    </lineage>
</organism>
<gene>
    <name evidence="8" type="ORF">BO71DRAFT_488784</name>
</gene>
<keyword evidence="7" id="KW-1133">Transmembrane helix</keyword>
<dbReference type="EMBL" id="KZ826096">
    <property type="protein sequence ID" value="PYH88428.1"/>
    <property type="molecule type" value="Genomic_DNA"/>
</dbReference>
<dbReference type="OrthoDB" id="6692864at2759"/>
<keyword evidence="3" id="KW-0479">Metal-binding</keyword>
<feature type="transmembrane region" description="Helical" evidence="7">
    <location>
        <begin position="62"/>
        <end position="80"/>
    </location>
</feature>
<accession>A0A319DK26</accession>
<dbReference type="GO" id="GO:0020037">
    <property type="term" value="F:heme binding"/>
    <property type="evidence" value="ECO:0007669"/>
    <property type="project" value="InterPro"/>
</dbReference>
<dbReference type="GO" id="GO:0005506">
    <property type="term" value="F:iron ion binding"/>
    <property type="evidence" value="ECO:0007669"/>
    <property type="project" value="InterPro"/>
</dbReference>
<dbReference type="SUPFAM" id="SSF48264">
    <property type="entry name" value="Cytochrome P450"/>
    <property type="match status" value="1"/>
</dbReference>
<evidence type="ECO:0000313" key="8">
    <source>
        <dbReference type="EMBL" id="PYH88428.1"/>
    </source>
</evidence>